<proteinExistence type="predicted"/>
<dbReference type="SMART" id="SM00530">
    <property type="entry name" value="HTH_XRE"/>
    <property type="match status" value="1"/>
</dbReference>
<evidence type="ECO:0000256" key="1">
    <source>
        <dbReference type="ARBA" id="ARBA00023125"/>
    </source>
</evidence>
<dbReference type="EMBL" id="FMYM01000005">
    <property type="protein sequence ID" value="SDC10495.1"/>
    <property type="molecule type" value="Genomic_DNA"/>
</dbReference>
<keyword evidence="4" id="KW-1185">Reference proteome</keyword>
<dbReference type="PROSITE" id="PS50943">
    <property type="entry name" value="HTH_CROC1"/>
    <property type="match status" value="1"/>
</dbReference>
<dbReference type="InterPro" id="IPR001387">
    <property type="entry name" value="Cro/C1-type_HTH"/>
</dbReference>
<dbReference type="Pfam" id="PF01381">
    <property type="entry name" value="HTH_3"/>
    <property type="match status" value="1"/>
</dbReference>
<sequence>MFPQRLKECRLKARLTMKEVGQTLNMAQSTISGYENGSRKPDLDNLHRLADFYNVSCDFLLGRTDEQTEMLFPPTTLSEKEQQFLQDALNLYRKYR</sequence>
<dbReference type="RefSeq" id="WP_090775531.1">
    <property type="nucleotide sequence ID" value="NZ_FMYM01000005.1"/>
</dbReference>
<feature type="domain" description="HTH cro/C1-type" evidence="2">
    <location>
        <begin position="6"/>
        <end position="60"/>
    </location>
</feature>
<dbReference type="AlphaFoldDB" id="A0A1G6IWP1"/>
<dbReference type="OrthoDB" id="72638at2"/>
<dbReference type="STRING" id="1464122.SAMN05421737_105178"/>
<reference evidence="4" key="1">
    <citation type="submission" date="2016-09" db="EMBL/GenBank/DDBJ databases">
        <authorList>
            <person name="Varghese N."/>
            <person name="Submissions S."/>
        </authorList>
    </citation>
    <scope>NUCLEOTIDE SEQUENCE [LARGE SCALE GENOMIC DNA]</scope>
    <source>
        <strain evidence="4">25nlg</strain>
    </source>
</reference>
<name>A0A1G6IWP1_9BACI</name>
<protein>
    <submittedName>
        <fullName evidence="3">Helix-turn-helix</fullName>
    </submittedName>
</protein>
<evidence type="ECO:0000313" key="3">
    <source>
        <dbReference type="EMBL" id="SDC10495.1"/>
    </source>
</evidence>
<evidence type="ECO:0000259" key="2">
    <source>
        <dbReference type="PROSITE" id="PS50943"/>
    </source>
</evidence>
<dbReference type="PANTHER" id="PTHR46558:SF14">
    <property type="entry name" value="HTH-TYPE TRANSCRIPTIONAL REGULATOR ANSR"/>
    <property type="match status" value="1"/>
</dbReference>
<keyword evidence="1" id="KW-0238">DNA-binding</keyword>
<dbReference type="Gene3D" id="1.10.260.40">
    <property type="entry name" value="lambda repressor-like DNA-binding domains"/>
    <property type="match status" value="1"/>
</dbReference>
<accession>A0A1G6IWP1</accession>
<organism evidence="3 4">
    <name type="scientific">Shouchella lonarensis</name>
    <dbReference type="NCBI Taxonomy" id="1464122"/>
    <lineage>
        <taxon>Bacteria</taxon>
        <taxon>Bacillati</taxon>
        <taxon>Bacillota</taxon>
        <taxon>Bacilli</taxon>
        <taxon>Bacillales</taxon>
        <taxon>Bacillaceae</taxon>
        <taxon>Shouchella</taxon>
    </lineage>
</organism>
<dbReference type="Proteomes" id="UP000242662">
    <property type="component" value="Unassembled WGS sequence"/>
</dbReference>
<dbReference type="InterPro" id="IPR010982">
    <property type="entry name" value="Lambda_DNA-bd_dom_sf"/>
</dbReference>
<dbReference type="SUPFAM" id="SSF47413">
    <property type="entry name" value="lambda repressor-like DNA-binding domains"/>
    <property type="match status" value="1"/>
</dbReference>
<dbReference type="PANTHER" id="PTHR46558">
    <property type="entry name" value="TRACRIPTIONAL REGULATORY PROTEIN-RELATED-RELATED"/>
    <property type="match status" value="1"/>
</dbReference>
<evidence type="ECO:0000313" key="4">
    <source>
        <dbReference type="Proteomes" id="UP000242662"/>
    </source>
</evidence>
<dbReference type="GO" id="GO:0003677">
    <property type="term" value="F:DNA binding"/>
    <property type="evidence" value="ECO:0007669"/>
    <property type="project" value="UniProtKB-KW"/>
</dbReference>
<gene>
    <name evidence="3" type="ORF">SAMN05421737_105178</name>
</gene>
<dbReference type="CDD" id="cd00093">
    <property type="entry name" value="HTH_XRE"/>
    <property type="match status" value="1"/>
</dbReference>